<sequence length="551" mass="62321">MTIWKGLCILKKSVVLVTFVSLVVLFGGCGTKRNRDTLENSQVFNRVEAVELNTIDISLATDGYSQNLLNNTNEGLFRFGEGEKLEPAGAEKMSISDDGLTYTFDLNKKSKWSDGKAVTAQDYVYSWQRTVNPKTGSQVASLFNPIKNAEKIYTGQLSLDALGVEALSEYKLIVTLERPTPYFESMLAYPTFFPQRQDIVEKYNEEYAMTSEKNVYNGAFCLEGYKGPGITTEWTLRKNEKYRDKDMVSLSEIKTKVVKDQGTAYNLFKDGQVDETYLSGEFYQQNMKNPELREINQSNSFYIQANTGNNESIVSKKLVREAISNAINREELTKNILKNGSTASYNISPTGMAYSPKENKDFATESHVKASFNQKEAQKLWSKADFSHNSSNVELLVSDTESSKKIGEYLKEHWENDLTGLTVNVTPLPFSAVLERMQQGKYDLVLTGAKPEYPDPTSILDSLITDNAQNFSKYSNSAFDELMSEVNLKLGTDKEKRWEKMLEANDIVMEDLPIIPLLQQNKTYLRNKKIKGVQEHTLGAEFDYKLAKVVK</sequence>
<gene>
    <name evidence="7" type="ORF">HMPREF9498_01438</name>
</gene>
<evidence type="ECO:0000256" key="3">
    <source>
        <dbReference type="ARBA" id="ARBA00022448"/>
    </source>
</evidence>
<dbReference type="GO" id="GO:0030313">
    <property type="term" value="C:cell envelope"/>
    <property type="evidence" value="ECO:0007669"/>
    <property type="project" value="UniProtKB-SubCell"/>
</dbReference>
<dbReference type="FunFam" id="3.90.76.10:FF:000001">
    <property type="entry name" value="Oligopeptide ABC transporter substrate-binding protein"/>
    <property type="match status" value="1"/>
</dbReference>
<feature type="domain" description="Solute-binding protein family 5" evidence="6">
    <location>
        <begin position="84"/>
        <end position="468"/>
    </location>
</feature>
<dbReference type="Pfam" id="PF00496">
    <property type="entry name" value="SBP_bac_5"/>
    <property type="match status" value="1"/>
</dbReference>
<evidence type="ECO:0000259" key="6">
    <source>
        <dbReference type="Pfam" id="PF00496"/>
    </source>
</evidence>
<evidence type="ECO:0000256" key="2">
    <source>
        <dbReference type="ARBA" id="ARBA00005695"/>
    </source>
</evidence>
<dbReference type="InterPro" id="IPR000914">
    <property type="entry name" value="SBP_5_dom"/>
</dbReference>
<evidence type="ECO:0000256" key="4">
    <source>
        <dbReference type="ARBA" id="ARBA00022729"/>
    </source>
</evidence>
<dbReference type="HOGENOM" id="CLU_017028_0_4_9"/>
<dbReference type="GO" id="GO:1904680">
    <property type="term" value="F:peptide transmembrane transporter activity"/>
    <property type="evidence" value="ECO:0007669"/>
    <property type="project" value="TreeGrafter"/>
</dbReference>
<dbReference type="SUPFAM" id="SSF53850">
    <property type="entry name" value="Periplasmic binding protein-like II"/>
    <property type="match status" value="1"/>
</dbReference>
<dbReference type="InterPro" id="IPR030678">
    <property type="entry name" value="Peptide/Ni-bd"/>
</dbReference>
<evidence type="ECO:0000256" key="5">
    <source>
        <dbReference type="ARBA" id="ARBA00022856"/>
    </source>
</evidence>
<dbReference type="GO" id="GO:0042597">
    <property type="term" value="C:periplasmic space"/>
    <property type="evidence" value="ECO:0007669"/>
    <property type="project" value="UniProtKB-ARBA"/>
</dbReference>
<dbReference type="EMBL" id="AEBR01000040">
    <property type="protein sequence ID" value="EFM82968.1"/>
    <property type="molecule type" value="Genomic_DNA"/>
</dbReference>
<evidence type="ECO:0000313" key="7">
    <source>
        <dbReference type="EMBL" id="EFM82968.1"/>
    </source>
</evidence>
<dbReference type="PIRSF" id="PIRSF002741">
    <property type="entry name" value="MppA"/>
    <property type="match status" value="1"/>
</dbReference>
<keyword evidence="3" id="KW-0813">Transport</keyword>
<dbReference type="Gene3D" id="3.10.105.10">
    <property type="entry name" value="Dipeptide-binding Protein, Domain 3"/>
    <property type="match status" value="1"/>
</dbReference>
<proteinExistence type="inferred from homology"/>
<keyword evidence="5" id="KW-0571">Peptide transport</keyword>
<dbReference type="Gene3D" id="3.90.76.10">
    <property type="entry name" value="Dipeptide-binding Protein, Domain 1"/>
    <property type="match status" value="1"/>
</dbReference>
<dbReference type="InterPro" id="IPR039424">
    <property type="entry name" value="SBP_5"/>
</dbReference>
<comment type="subcellular location">
    <subcellularLocation>
        <location evidence="1">Cell envelope</location>
    </subcellularLocation>
</comment>
<protein>
    <submittedName>
        <fullName evidence="7">ABC transporter, substrate-binding protein, family 5</fullName>
    </submittedName>
</protein>
<dbReference type="PANTHER" id="PTHR30290:SF10">
    <property type="entry name" value="PERIPLASMIC OLIGOPEPTIDE-BINDING PROTEIN-RELATED"/>
    <property type="match status" value="1"/>
</dbReference>
<dbReference type="Gene3D" id="3.40.190.10">
    <property type="entry name" value="Periplasmic binding protein-like II"/>
    <property type="match status" value="1"/>
</dbReference>
<name>A0A125W6Z7_ENTFL</name>
<comment type="caution">
    <text evidence="7">The sequence shown here is derived from an EMBL/GenBank/DDBJ whole genome shotgun (WGS) entry which is preliminary data.</text>
</comment>
<evidence type="ECO:0000256" key="1">
    <source>
        <dbReference type="ARBA" id="ARBA00004196"/>
    </source>
</evidence>
<dbReference type="AlphaFoldDB" id="A0A125W6Z7"/>
<keyword evidence="5" id="KW-0653">Protein transport</keyword>
<organism evidence="7 8">
    <name type="scientific">Enterococcus faecalis TX4248</name>
    <dbReference type="NCBI Taxonomy" id="749495"/>
    <lineage>
        <taxon>Bacteria</taxon>
        <taxon>Bacillati</taxon>
        <taxon>Bacillota</taxon>
        <taxon>Bacilli</taxon>
        <taxon>Lactobacillales</taxon>
        <taxon>Enterococcaceae</taxon>
        <taxon>Enterococcus</taxon>
    </lineage>
</organism>
<evidence type="ECO:0000313" key="8">
    <source>
        <dbReference type="Proteomes" id="UP000004846"/>
    </source>
</evidence>
<dbReference type="Proteomes" id="UP000004846">
    <property type="component" value="Unassembled WGS sequence"/>
</dbReference>
<dbReference type="GO" id="GO:0015833">
    <property type="term" value="P:peptide transport"/>
    <property type="evidence" value="ECO:0007669"/>
    <property type="project" value="UniProtKB-KW"/>
</dbReference>
<dbReference type="CDD" id="cd08504">
    <property type="entry name" value="PBP2_OppA"/>
    <property type="match status" value="1"/>
</dbReference>
<comment type="similarity">
    <text evidence="2">Belongs to the bacterial solute-binding protein 5 family.</text>
</comment>
<keyword evidence="4" id="KW-0732">Signal</keyword>
<dbReference type="PROSITE" id="PS51257">
    <property type="entry name" value="PROKAR_LIPOPROTEIN"/>
    <property type="match status" value="1"/>
</dbReference>
<dbReference type="PANTHER" id="PTHR30290">
    <property type="entry name" value="PERIPLASMIC BINDING COMPONENT OF ABC TRANSPORTER"/>
    <property type="match status" value="1"/>
</dbReference>
<accession>A0A125W6Z7</accession>
<dbReference type="GO" id="GO:0043190">
    <property type="term" value="C:ATP-binding cassette (ABC) transporter complex"/>
    <property type="evidence" value="ECO:0007669"/>
    <property type="project" value="InterPro"/>
</dbReference>
<reference evidence="7 8" key="1">
    <citation type="submission" date="2010-07" db="EMBL/GenBank/DDBJ databases">
        <authorList>
            <person name="Sid Ahmed O."/>
        </authorList>
    </citation>
    <scope>NUCLEOTIDE SEQUENCE [LARGE SCALE GENOMIC DNA]</scope>
    <source>
        <strain evidence="7 8">TX4248</strain>
    </source>
</reference>